<dbReference type="KEGG" id="dpi:BN4_12235"/>
<reference evidence="2" key="2">
    <citation type="journal article" date="2013" name="Stand. Genomic Sci.">
        <title>Complete genome sequence of Desulfocapsa sulfexigens, a marine deltaproteobacterium specialized in disproportionating inorganic sulfur compounds.</title>
        <authorList>
            <person name="Finster K.W."/>
            <person name="Kjeldsen K.U."/>
            <person name="Kube M."/>
            <person name="Reinhardt R."/>
            <person name="Mussmann M."/>
            <person name="Amann R."/>
            <person name="Schreiber L."/>
        </authorList>
    </citation>
    <scope>NUCLEOTIDE SEQUENCE [LARGE SCALE GENOMIC DNA]</scope>
    <source>
        <strain evidence="2">DSM 10523 / SB164P1</strain>
    </source>
</reference>
<name>M1WME6_PSEP2</name>
<dbReference type="RefSeq" id="WP_015415513.1">
    <property type="nucleotide sequence ID" value="NC_020409.1"/>
</dbReference>
<accession>M1WME6</accession>
<reference evidence="1 2" key="1">
    <citation type="journal article" date="2013" name="PLoS ONE">
        <title>The first genomic and proteomic characterization of a deep-sea sulfate reducer: insights into the piezophilic lifestyle of Desulfovibrio piezophilus.</title>
        <authorList>
            <person name="Pradel N."/>
            <person name="Ji B."/>
            <person name="Gimenez G."/>
            <person name="Talla E."/>
            <person name="Lenoble P."/>
            <person name="Garel M."/>
            <person name="Tamburini C."/>
            <person name="Fourquet P."/>
            <person name="Lebrun R."/>
            <person name="Bertin P."/>
            <person name="Denis Y."/>
            <person name="Pophillat M."/>
            <person name="Barbe V."/>
            <person name="Ollivier B."/>
            <person name="Dolla A."/>
        </authorList>
    </citation>
    <scope>NUCLEOTIDE SEQUENCE [LARGE SCALE GENOMIC DNA]</scope>
    <source>
        <strain evidence="2">DSM 10523 / SB164P1</strain>
    </source>
</reference>
<gene>
    <name evidence="1" type="ordered locus">BN4_12235</name>
</gene>
<dbReference type="AlphaFoldDB" id="M1WME6"/>
<sequence length="488" mass="55868">MNEDNNLILREILQGRTAWIQQQFVANFLQGHIAGFNPKTGLTVNRMYTHAKPEFSCSYIEAYLHKPIVRLAATPMAEPAVIGNYEQVRPDYAKAQSRRLQQGAPLKGQVLLREPPRSYNQYGKCRIDFGIGVEFPVLFFELDSRKTKAIKAIKSGESVVLTYPYKRIGYFTKQAEATVLVTNDPYMGIIVSMECEKRYFRGVNKALLNAAKQFAQQNGLSLGYEERHILFEELVFAYSLHANDGFAGYSSPTEYTHIQQGVRAYLYDFILNLLFDKEEAVGLLKVLEDNGKAEPTYAPPSNNLFIRKNGQCRIKYQGEEITTKDYSGMDYLQTILNSQDKMTYLEIMQSTRVVDLVAIKSERHLSDHESEAVSFESYTEKIEELQEDYLCAKDKGDFQEMDAIEIEIENFTKIVEENKHDVAVRNSQLKKIRDAVAVAMERCEERIEVLNPQLGTHLRESLVKITTPGSRVVRIAYRPKQPTKWEKG</sequence>
<dbReference type="BioCyc" id="DPIE1322246:BN4_RS11245-MONOMER"/>
<protein>
    <submittedName>
        <fullName evidence="1">Uncharacterized protein</fullName>
    </submittedName>
</protein>
<proteinExistence type="predicted"/>
<dbReference type="PATRIC" id="fig|879567.3.peg.2380"/>
<organism evidence="1 2">
    <name type="scientific">Pseudodesulfovibrio piezophilus (strain DSM 21447 / JCM 15486 / C1TLV30)</name>
    <name type="common">Desulfovibrio piezophilus</name>
    <dbReference type="NCBI Taxonomy" id="1322246"/>
    <lineage>
        <taxon>Bacteria</taxon>
        <taxon>Pseudomonadati</taxon>
        <taxon>Thermodesulfobacteriota</taxon>
        <taxon>Desulfovibrionia</taxon>
        <taxon>Desulfovibrionales</taxon>
        <taxon>Desulfovibrionaceae</taxon>
    </lineage>
</organism>
<keyword evidence="2" id="KW-1185">Reference proteome</keyword>
<dbReference type="Proteomes" id="UP000011724">
    <property type="component" value="Chromosome"/>
</dbReference>
<evidence type="ECO:0000313" key="1">
    <source>
        <dbReference type="EMBL" id="CCH49470.1"/>
    </source>
</evidence>
<evidence type="ECO:0000313" key="2">
    <source>
        <dbReference type="Proteomes" id="UP000011724"/>
    </source>
</evidence>
<dbReference type="EMBL" id="FO203427">
    <property type="protein sequence ID" value="CCH49470.1"/>
    <property type="molecule type" value="Genomic_DNA"/>
</dbReference>
<dbReference type="HOGENOM" id="CLU_558647_0_0_7"/>